<name>A0A7D7LEA0_9NOSO</name>
<sequence length="77" mass="8392">MLNGLRQQAIVKPGGIVEICSPELPAGATVEVIVLLESPPEHSKKPLTSFLGSAKGSFATPEEVDKFIRQERDAWEF</sequence>
<dbReference type="EMBL" id="CP054698">
    <property type="protein sequence ID" value="QMS88412.1"/>
    <property type="molecule type" value="Genomic_DNA"/>
</dbReference>
<dbReference type="AlphaFoldDB" id="A0A7D7LEA0"/>
<evidence type="ECO:0000313" key="1">
    <source>
        <dbReference type="EMBL" id="QMS88412.1"/>
    </source>
</evidence>
<dbReference type="Proteomes" id="UP000514713">
    <property type="component" value="Chromosome"/>
</dbReference>
<organism evidence="1 2">
    <name type="scientific">Nostoc edaphicum CCNP1411</name>
    <dbReference type="NCBI Taxonomy" id="1472755"/>
    <lineage>
        <taxon>Bacteria</taxon>
        <taxon>Bacillati</taxon>
        <taxon>Cyanobacteriota</taxon>
        <taxon>Cyanophyceae</taxon>
        <taxon>Nostocales</taxon>
        <taxon>Nostocaceae</taxon>
        <taxon>Nostoc</taxon>
    </lineage>
</organism>
<protein>
    <submittedName>
        <fullName evidence="1">Uncharacterized protein</fullName>
    </submittedName>
</protein>
<keyword evidence="2" id="KW-1185">Reference proteome</keyword>
<dbReference type="KEGG" id="ned:HUN01_12710"/>
<reference evidence="2" key="1">
    <citation type="submission" date="2020-06" db="EMBL/GenBank/DDBJ databases">
        <title>Nostoc edaphicum CCNP1411 genome.</title>
        <authorList>
            <person name="Fidor A."/>
            <person name="Grabski M."/>
            <person name="Gawor J."/>
            <person name="Gromadka R."/>
            <person name="Wegrzyn G."/>
            <person name="Mazur-Marzec H."/>
        </authorList>
    </citation>
    <scope>NUCLEOTIDE SEQUENCE [LARGE SCALE GENOMIC DNA]</scope>
    <source>
        <strain evidence="2">CCNP1411</strain>
    </source>
</reference>
<gene>
    <name evidence="1" type="ORF">HUN01_12710</name>
</gene>
<evidence type="ECO:0000313" key="2">
    <source>
        <dbReference type="Proteomes" id="UP000514713"/>
    </source>
</evidence>
<accession>A0A7D7LEA0</accession>
<dbReference type="RefSeq" id="WP_181931574.1">
    <property type="nucleotide sequence ID" value="NZ_CP054698.1"/>
</dbReference>
<proteinExistence type="predicted"/>